<keyword evidence="9" id="KW-1185">Reference proteome</keyword>
<evidence type="ECO:0000256" key="3">
    <source>
        <dbReference type="ARBA" id="ARBA00022980"/>
    </source>
</evidence>
<evidence type="ECO:0000313" key="8">
    <source>
        <dbReference type="EMBL" id="EGW35065.1"/>
    </source>
</evidence>
<dbReference type="GeneID" id="18872365"/>
<evidence type="ECO:0000256" key="2">
    <source>
        <dbReference type="ARBA" id="ARBA00022946"/>
    </source>
</evidence>
<evidence type="ECO:0000256" key="7">
    <source>
        <dbReference type="ARBA" id="ARBA00035179"/>
    </source>
</evidence>
<dbReference type="Proteomes" id="UP000000709">
    <property type="component" value="Unassembled WGS sequence"/>
</dbReference>
<dbReference type="InParanoid" id="G3AFS6"/>
<dbReference type="STRING" id="619300.G3AFS6"/>
<evidence type="ECO:0000256" key="5">
    <source>
        <dbReference type="ARBA" id="ARBA00023274"/>
    </source>
</evidence>
<dbReference type="GO" id="GO:0003735">
    <property type="term" value="F:structural constituent of ribosome"/>
    <property type="evidence" value="ECO:0007669"/>
    <property type="project" value="TreeGrafter"/>
</dbReference>
<evidence type="ECO:0000256" key="6">
    <source>
        <dbReference type="ARBA" id="ARBA00033752"/>
    </source>
</evidence>
<name>G3AFS6_SPAPN</name>
<comment type="similarity">
    <text evidence="6">Belongs to the mitochondrion-specific ribosomal protein mL54 family.</text>
</comment>
<dbReference type="EMBL" id="GL996499">
    <property type="protein sequence ID" value="EGW35065.1"/>
    <property type="molecule type" value="Genomic_DNA"/>
</dbReference>
<evidence type="ECO:0000256" key="1">
    <source>
        <dbReference type="ARBA" id="ARBA00004173"/>
    </source>
</evidence>
<evidence type="ECO:0000313" key="9">
    <source>
        <dbReference type="Proteomes" id="UP000000709"/>
    </source>
</evidence>
<sequence length="101" mass="11946">MFRNITRITSRRLTTSTILRNETKVVSTCPAGTVLNLKLRNKGDEPVALEDSEYPEWLWTMLDPKTNRDQLKSTDFMRWRRINLKKENIKTIKNNNFLSTM</sequence>
<dbReference type="GO" id="GO:0005762">
    <property type="term" value="C:mitochondrial large ribosomal subunit"/>
    <property type="evidence" value="ECO:0007669"/>
    <property type="project" value="TreeGrafter"/>
</dbReference>
<dbReference type="OrthoDB" id="10252718at2759"/>
<gene>
    <name evidence="8" type="ORF">SPAPADRAFT_58205</name>
</gene>
<dbReference type="FunCoup" id="G3AFS6">
    <property type="interactions" value="106"/>
</dbReference>
<dbReference type="HOGENOM" id="CLU_144297_2_0_1"/>
<dbReference type="PANTHER" id="PTHR28595">
    <property type="entry name" value="39S RIBOSOMAL PROTEIN L54, MITOCHONDRIAL"/>
    <property type="match status" value="1"/>
</dbReference>
<dbReference type="KEGG" id="spaa:SPAPADRAFT_58205"/>
<reference evidence="8 9" key="1">
    <citation type="journal article" date="2011" name="Proc. Natl. Acad. Sci. U.S.A.">
        <title>Comparative genomics of xylose-fermenting fungi for enhanced biofuel production.</title>
        <authorList>
            <person name="Wohlbach D.J."/>
            <person name="Kuo A."/>
            <person name="Sato T.K."/>
            <person name="Potts K.M."/>
            <person name="Salamov A.A."/>
            <person name="LaButti K.M."/>
            <person name="Sun H."/>
            <person name="Clum A."/>
            <person name="Pangilinan J.L."/>
            <person name="Lindquist E.A."/>
            <person name="Lucas S."/>
            <person name="Lapidus A."/>
            <person name="Jin M."/>
            <person name="Gunawan C."/>
            <person name="Balan V."/>
            <person name="Dale B.E."/>
            <person name="Jeffries T.W."/>
            <person name="Zinkel R."/>
            <person name="Barry K.W."/>
            <person name="Grigoriev I.V."/>
            <person name="Gasch A.P."/>
        </authorList>
    </citation>
    <scope>NUCLEOTIDE SEQUENCE [LARGE SCALE GENOMIC DNA]</scope>
    <source>
        <strain evidence="9">NRRL Y-27907 / 11-Y1</strain>
    </source>
</reference>
<keyword evidence="2" id="KW-0809">Transit peptide</keyword>
<proteinExistence type="inferred from homology"/>
<accession>G3AFS6</accession>
<keyword evidence="4" id="KW-0496">Mitochondrion</keyword>
<dbReference type="eggNOG" id="KOG3435">
    <property type="taxonomic scope" value="Eukaryota"/>
</dbReference>
<dbReference type="PANTHER" id="PTHR28595:SF1">
    <property type="entry name" value="LARGE RIBOSOMAL SUBUNIT PROTEIN ML54"/>
    <property type="match status" value="1"/>
</dbReference>
<dbReference type="RefSeq" id="XP_007372477.1">
    <property type="nucleotide sequence ID" value="XM_007372415.1"/>
</dbReference>
<keyword evidence="3" id="KW-0689">Ribosomal protein</keyword>
<evidence type="ECO:0000256" key="4">
    <source>
        <dbReference type="ARBA" id="ARBA00023128"/>
    </source>
</evidence>
<organism evidence="9">
    <name type="scientific">Spathaspora passalidarum (strain NRRL Y-27907 / 11-Y1)</name>
    <dbReference type="NCBI Taxonomy" id="619300"/>
    <lineage>
        <taxon>Eukaryota</taxon>
        <taxon>Fungi</taxon>
        <taxon>Dikarya</taxon>
        <taxon>Ascomycota</taxon>
        <taxon>Saccharomycotina</taxon>
        <taxon>Pichiomycetes</taxon>
        <taxon>Debaryomycetaceae</taxon>
        <taxon>Spathaspora</taxon>
    </lineage>
</organism>
<protein>
    <recommendedName>
        <fullName evidence="7">Large ribosomal subunit protein mL54</fullName>
    </recommendedName>
</protein>
<comment type="subcellular location">
    <subcellularLocation>
        <location evidence="1">Mitochondrion</location>
    </subcellularLocation>
</comment>
<dbReference type="InterPro" id="IPR013870">
    <property type="entry name" value="Ribosomal_mL54"/>
</dbReference>
<keyword evidence="5" id="KW-0687">Ribonucleoprotein</keyword>
<dbReference type="AlphaFoldDB" id="G3AFS6"/>
<dbReference type="Pfam" id="PF08561">
    <property type="entry name" value="Ribosomal_L37"/>
    <property type="match status" value="1"/>
</dbReference>
<dbReference type="OMA" id="FMKWRRK"/>